<proteinExistence type="predicted"/>
<dbReference type="STRING" id="81972.D7MXR8"/>
<feature type="non-terminal residue" evidence="3">
    <location>
        <position position="1"/>
    </location>
</feature>
<dbReference type="GO" id="GO:0046556">
    <property type="term" value="F:alpha-L-arabinofuranosidase activity"/>
    <property type="evidence" value="ECO:0007669"/>
    <property type="project" value="UniProtKB-EC"/>
</dbReference>
<dbReference type="EMBL" id="GL349067">
    <property type="protein sequence ID" value="EFH38663.1"/>
    <property type="molecule type" value="Genomic_DNA"/>
</dbReference>
<dbReference type="Gene3D" id="3.20.20.80">
    <property type="entry name" value="Glycosidases"/>
    <property type="match status" value="1"/>
</dbReference>
<evidence type="ECO:0000256" key="1">
    <source>
        <dbReference type="ARBA" id="ARBA00023180"/>
    </source>
</evidence>
<dbReference type="SUPFAM" id="SSF51445">
    <property type="entry name" value="(Trans)glycosidases"/>
    <property type="match status" value="1"/>
</dbReference>
<dbReference type="Gene3D" id="2.60.40.1180">
    <property type="entry name" value="Golgi alpha-mannosidase II"/>
    <property type="match status" value="1"/>
</dbReference>
<dbReference type="Gramene" id="Al_scaffold_0532_1">
    <property type="protein sequence ID" value="Al_scaffold_0532_1"/>
    <property type="gene ID" value="Al_scaffold_0532_1"/>
</dbReference>
<dbReference type="AlphaFoldDB" id="D7MXR8"/>
<dbReference type="PANTHER" id="PTHR31776:SF0">
    <property type="entry name" value="ALPHA-L-ARABINOFURANOSIDASE 1"/>
    <property type="match status" value="1"/>
</dbReference>
<organism evidence="4">
    <name type="scientific">Arabidopsis lyrata subsp. lyrata</name>
    <name type="common">Lyre-leaved rock-cress</name>
    <dbReference type="NCBI Taxonomy" id="81972"/>
    <lineage>
        <taxon>Eukaryota</taxon>
        <taxon>Viridiplantae</taxon>
        <taxon>Streptophyta</taxon>
        <taxon>Embryophyta</taxon>
        <taxon>Tracheophyta</taxon>
        <taxon>Spermatophyta</taxon>
        <taxon>Magnoliopsida</taxon>
        <taxon>eudicotyledons</taxon>
        <taxon>Gunneridae</taxon>
        <taxon>Pentapetalae</taxon>
        <taxon>rosids</taxon>
        <taxon>malvids</taxon>
        <taxon>Brassicales</taxon>
        <taxon>Brassicaceae</taxon>
        <taxon>Camelineae</taxon>
        <taxon>Arabidopsis</taxon>
    </lineage>
</organism>
<name>D7MXR8_ARALL</name>
<reference evidence="4" key="1">
    <citation type="journal article" date="2011" name="Nat. Genet.">
        <title>The Arabidopsis lyrata genome sequence and the basis of rapid genome size change.</title>
        <authorList>
            <person name="Hu T.T."/>
            <person name="Pattyn P."/>
            <person name="Bakker E.G."/>
            <person name="Cao J."/>
            <person name="Cheng J.-F."/>
            <person name="Clark R.M."/>
            <person name="Fahlgren N."/>
            <person name="Fawcett J.A."/>
            <person name="Grimwood J."/>
            <person name="Gundlach H."/>
            <person name="Haberer G."/>
            <person name="Hollister J.D."/>
            <person name="Ossowski S."/>
            <person name="Ottilar R.P."/>
            <person name="Salamov A.A."/>
            <person name="Schneeberger K."/>
            <person name="Spannagl M."/>
            <person name="Wang X."/>
            <person name="Yang L."/>
            <person name="Nasrallah M.E."/>
            <person name="Bergelson J."/>
            <person name="Carrington J.C."/>
            <person name="Gaut B.S."/>
            <person name="Schmutz J."/>
            <person name="Mayer K.F.X."/>
            <person name="Van de Peer Y."/>
            <person name="Grigoriev I.V."/>
            <person name="Nordborg M."/>
            <person name="Weigel D."/>
            <person name="Guo Y.-L."/>
        </authorList>
    </citation>
    <scope>NUCLEOTIDE SEQUENCE [LARGE SCALE GENOMIC DNA]</scope>
    <source>
        <strain evidence="4">cv. MN47</strain>
    </source>
</reference>
<dbReference type="Proteomes" id="UP000008694">
    <property type="component" value="Unassembled WGS sequence"/>
</dbReference>
<dbReference type="InterPro" id="IPR051563">
    <property type="entry name" value="Glycosyl_Hydrolase_51"/>
</dbReference>
<protein>
    <submittedName>
        <fullName evidence="3">Predicted protein</fullName>
    </submittedName>
</protein>
<dbReference type="eggNOG" id="ENOG502QQEX">
    <property type="taxonomic scope" value="Eukaryota"/>
</dbReference>
<dbReference type="PANTHER" id="PTHR31776">
    <property type="entry name" value="ALPHA-L-ARABINOFURANOSIDASE 1"/>
    <property type="match status" value="1"/>
</dbReference>
<keyword evidence="1" id="KW-0325">Glycoprotein</keyword>
<dbReference type="InterPro" id="IPR010720">
    <property type="entry name" value="Alpha-L-AF_C"/>
</dbReference>
<dbReference type="InterPro" id="IPR013780">
    <property type="entry name" value="Glyco_hydro_b"/>
</dbReference>
<dbReference type="GO" id="GO:0046373">
    <property type="term" value="P:L-arabinose metabolic process"/>
    <property type="evidence" value="ECO:0007669"/>
    <property type="project" value="InterPro"/>
</dbReference>
<accession>D7MXR8</accession>
<evidence type="ECO:0000313" key="4">
    <source>
        <dbReference type="Proteomes" id="UP000008694"/>
    </source>
</evidence>
<evidence type="ECO:0000259" key="2">
    <source>
        <dbReference type="SMART" id="SM00813"/>
    </source>
</evidence>
<dbReference type="SMART" id="SM00813">
    <property type="entry name" value="Alpha-L-AF_C"/>
    <property type="match status" value="1"/>
</dbReference>
<sequence>TSASNLFSMYHQFDRTSRSGPKAFVSEYAVTGKDAGTGSLLASLAEAAFLIGLEKNSDIVEMASYAPLFVNTNDRRWNPDAIVFNSSHLYGTPSYWVQRFFAESSGATLLTSTLKGNSTSLVASAISWENNGKDYIRIKLQAVNFGANSVNMKVLVTGLDPNVMRVTGSKKTVLTSTNVMDENSFSQPEKVVPHESLLEMAEEDMTVVLPPHSFSSFDLLKESAKIKMPISDSSSHQKTTTV</sequence>
<dbReference type="HOGENOM" id="CLU_064436_0_0_1"/>
<dbReference type="InterPro" id="IPR017853">
    <property type="entry name" value="GH"/>
</dbReference>
<dbReference type="FunFam" id="2.60.40.1180:FF:000011">
    <property type="entry name" value="Alpha-L-arabinofuranosidase 1"/>
    <property type="match status" value="1"/>
</dbReference>
<gene>
    <name evidence="3" type="ORF">ARALYDRAFT_655173</name>
</gene>
<evidence type="ECO:0000313" key="3">
    <source>
        <dbReference type="EMBL" id="EFH38663.1"/>
    </source>
</evidence>
<feature type="domain" description="Alpha-L-arabinofuranosidase C-terminal" evidence="2">
    <location>
        <begin position="26"/>
        <end position="213"/>
    </location>
</feature>
<dbReference type="Pfam" id="PF06964">
    <property type="entry name" value="Alpha-L-AF_C"/>
    <property type="match status" value="1"/>
</dbReference>
<keyword evidence="4" id="KW-1185">Reference proteome</keyword>